<comment type="subunit">
    <text evidence="2">Consists of a catalytic RNA component and at least 4-5 protein subunits.</text>
</comment>
<reference evidence="3 4" key="1">
    <citation type="submission" date="2015-06" db="EMBL/GenBank/DDBJ databases">
        <title>New insights into the roles of widespread benthic archaea in carbon and nitrogen cycling.</title>
        <authorList>
            <person name="Lazar C.S."/>
            <person name="Baker B.J."/>
            <person name="Seitz K.W."/>
            <person name="Hyde A.S."/>
            <person name="Dick G.J."/>
            <person name="Hinrichs K.-U."/>
            <person name="Teske A.P."/>
        </authorList>
    </citation>
    <scope>NUCLEOTIDE SEQUENCE [LARGE SCALE GENOMIC DNA]</scope>
    <source>
        <strain evidence="3">SG8-32-1</strain>
    </source>
</reference>
<dbReference type="Gene3D" id="3.30.70.3250">
    <property type="entry name" value="Ribonuclease P, Pop5 subunit"/>
    <property type="match status" value="1"/>
</dbReference>
<protein>
    <recommendedName>
        <fullName evidence="2">Ribonuclease P protein component 2</fullName>
        <shortName evidence="2">RNase P component 2</shortName>
        <ecNumber evidence="2">3.1.26.5</ecNumber>
    </recommendedName>
    <alternativeName>
        <fullName evidence="2">Pop5</fullName>
    </alternativeName>
</protein>
<keyword evidence="2" id="KW-0378">Hydrolase</keyword>
<dbReference type="Pfam" id="PF01900">
    <property type="entry name" value="RNase_P_Rpp14"/>
    <property type="match status" value="1"/>
</dbReference>
<comment type="function">
    <text evidence="2">Part of ribonuclease P, a protein complex that generates mature tRNA molecules by cleaving their 5'-ends.</text>
</comment>
<dbReference type="PANTHER" id="PTHR15441:SF2">
    <property type="entry name" value="RIBONUCLEASE P_MRP PROTEIN SUBUNIT POP5"/>
    <property type="match status" value="1"/>
</dbReference>
<comment type="similarity">
    <text evidence="2">Belongs to the eukaryotic/archaeal RNase P protein component 2 family.</text>
</comment>
<dbReference type="EMBL" id="LFWU01000105">
    <property type="protein sequence ID" value="KON31152.1"/>
    <property type="molecule type" value="Genomic_DNA"/>
</dbReference>
<comment type="subcellular location">
    <subcellularLocation>
        <location evidence="2">Cytoplasm</location>
    </subcellularLocation>
</comment>
<gene>
    <name evidence="2" type="primary">rnp2</name>
    <name evidence="3" type="ORF">AC477_04375</name>
</gene>
<comment type="catalytic activity">
    <reaction evidence="2">
        <text>Endonucleolytic cleavage of RNA, removing 5'-extranucleotides from tRNA precursor.</text>
        <dbReference type="EC" id="3.1.26.5"/>
    </reaction>
</comment>
<keyword evidence="2" id="KW-0963">Cytoplasm</keyword>
<dbReference type="SUPFAM" id="SSF160350">
    <property type="entry name" value="Rnp2-like"/>
    <property type="match status" value="1"/>
</dbReference>
<dbReference type="InterPro" id="IPR002759">
    <property type="entry name" value="Pop5/Rpp14/Rnp2-like"/>
</dbReference>
<evidence type="ECO:0000313" key="4">
    <source>
        <dbReference type="Proteomes" id="UP000037237"/>
    </source>
</evidence>
<proteinExistence type="inferred from homology"/>
<dbReference type="GO" id="GO:0033204">
    <property type="term" value="F:ribonuclease P RNA binding"/>
    <property type="evidence" value="ECO:0007669"/>
    <property type="project" value="InterPro"/>
</dbReference>
<dbReference type="Proteomes" id="UP000037237">
    <property type="component" value="Unassembled WGS sequence"/>
</dbReference>
<dbReference type="PANTHER" id="PTHR15441">
    <property type="entry name" value="RIBONUCLEASE P PROTEIN SUBUNIT P14"/>
    <property type="match status" value="1"/>
</dbReference>
<comment type="caution">
    <text evidence="3">The sequence shown here is derived from an EMBL/GenBank/DDBJ whole genome shotgun (WGS) entry which is preliminary data.</text>
</comment>
<evidence type="ECO:0000256" key="2">
    <source>
        <dbReference type="HAMAP-Rule" id="MF_00755"/>
    </source>
</evidence>
<dbReference type="InterPro" id="IPR016819">
    <property type="entry name" value="RNase_P/MRP_POP5"/>
</dbReference>
<dbReference type="AlphaFoldDB" id="A0A0M0BRE0"/>
<evidence type="ECO:0000313" key="3">
    <source>
        <dbReference type="EMBL" id="KON31152.1"/>
    </source>
</evidence>
<keyword evidence="2" id="KW-0255">Endonuclease</keyword>
<dbReference type="HAMAP" id="MF_00755">
    <property type="entry name" value="RNase_P_2"/>
    <property type="match status" value="1"/>
</dbReference>
<dbReference type="InterPro" id="IPR038085">
    <property type="entry name" value="Rnp2-like_sf"/>
</dbReference>
<dbReference type="GO" id="GO:0001682">
    <property type="term" value="P:tRNA 5'-leader removal"/>
    <property type="evidence" value="ECO:0007669"/>
    <property type="project" value="UniProtKB-UniRule"/>
</dbReference>
<dbReference type="PIRSF" id="PIRSF023803">
    <property type="entry name" value="Ribonuclease_P_prd"/>
    <property type="match status" value="1"/>
</dbReference>
<name>A0A0M0BRE0_9ARCH</name>
<dbReference type="GO" id="GO:0030677">
    <property type="term" value="C:ribonuclease P complex"/>
    <property type="evidence" value="ECO:0007669"/>
    <property type="project" value="UniProtKB-UniRule"/>
</dbReference>
<dbReference type="GO" id="GO:0004526">
    <property type="term" value="F:ribonuclease P activity"/>
    <property type="evidence" value="ECO:0007669"/>
    <property type="project" value="UniProtKB-UniRule"/>
</dbReference>
<keyword evidence="2" id="KW-0540">Nuclease</keyword>
<sequence>MIKREKRRYLALKVETEQPISEQEVFSAVQESVIRLFGEYGISKANLRFIKYIQENGQFVFRCSHVMLDNVRAAITSIISLNGKNVTIHVINVSGTLKGLNKKQKSMIS</sequence>
<evidence type="ECO:0000256" key="1">
    <source>
        <dbReference type="ARBA" id="ARBA00022694"/>
    </source>
</evidence>
<keyword evidence="1 2" id="KW-0819">tRNA processing</keyword>
<accession>A0A0M0BRE0</accession>
<dbReference type="EC" id="3.1.26.5" evidence="2"/>
<dbReference type="GO" id="GO:0005737">
    <property type="term" value="C:cytoplasm"/>
    <property type="evidence" value="ECO:0007669"/>
    <property type="project" value="UniProtKB-SubCell"/>
</dbReference>
<organism evidence="3 4">
    <name type="scientific">miscellaneous Crenarchaeota group-1 archaeon SG8-32-1</name>
    <dbReference type="NCBI Taxonomy" id="1685124"/>
    <lineage>
        <taxon>Archaea</taxon>
        <taxon>Candidatus Bathyarchaeota</taxon>
        <taxon>MCG-1</taxon>
    </lineage>
</organism>